<name>A0ABT9A1Y8_9SPHN</name>
<dbReference type="Pfam" id="PF00481">
    <property type="entry name" value="PP2C"/>
    <property type="match status" value="1"/>
</dbReference>
<dbReference type="PROSITE" id="PS51746">
    <property type="entry name" value="PPM_2"/>
    <property type="match status" value="1"/>
</dbReference>
<evidence type="ECO:0000259" key="1">
    <source>
        <dbReference type="PROSITE" id="PS51746"/>
    </source>
</evidence>
<keyword evidence="3" id="KW-1185">Reference proteome</keyword>
<feature type="domain" description="PPM-type phosphatase" evidence="1">
    <location>
        <begin position="1"/>
        <end position="225"/>
    </location>
</feature>
<dbReference type="Proteomes" id="UP001176468">
    <property type="component" value="Unassembled WGS sequence"/>
</dbReference>
<accession>A0ABT9A1Y8</accession>
<dbReference type="InterPro" id="IPR036457">
    <property type="entry name" value="PPM-type-like_dom_sf"/>
</dbReference>
<organism evidence="2 3">
    <name type="scientific">Sphingomonas immobilis</name>
    <dbReference type="NCBI Taxonomy" id="3063997"/>
    <lineage>
        <taxon>Bacteria</taxon>
        <taxon>Pseudomonadati</taxon>
        <taxon>Pseudomonadota</taxon>
        <taxon>Alphaproteobacteria</taxon>
        <taxon>Sphingomonadales</taxon>
        <taxon>Sphingomonadaceae</taxon>
        <taxon>Sphingomonas</taxon>
    </lineage>
</organism>
<dbReference type="SUPFAM" id="SSF81606">
    <property type="entry name" value="PP2C-like"/>
    <property type="match status" value="1"/>
</dbReference>
<dbReference type="PANTHER" id="PTHR47992">
    <property type="entry name" value="PROTEIN PHOSPHATASE"/>
    <property type="match status" value="1"/>
</dbReference>
<reference evidence="2" key="1">
    <citation type="submission" date="2023-07" db="EMBL/GenBank/DDBJ databases">
        <authorList>
            <person name="Kim M.K."/>
        </authorList>
    </citation>
    <scope>NUCLEOTIDE SEQUENCE</scope>
    <source>
        <strain evidence="2">CA1-15</strain>
    </source>
</reference>
<gene>
    <name evidence="2" type="ORF">Q5H94_15920</name>
</gene>
<evidence type="ECO:0000313" key="3">
    <source>
        <dbReference type="Proteomes" id="UP001176468"/>
    </source>
</evidence>
<dbReference type="EMBL" id="JAUQSZ010000011">
    <property type="protein sequence ID" value="MDO7843820.1"/>
    <property type="molecule type" value="Genomic_DNA"/>
</dbReference>
<dbReference type="SMART" id="SM00332">
    <property type="entry name" value="PP2Cc"/>
    <property type="match status" value="1"/>
</dbReference>
<protein>
    <submittedName>
        <fullName evidence="2">Protein phosphatase 2C domain-containing protein</fullName>
    </submittedName>
</protein>
<comment type="caution">
    <text evidence="2">The sequence shown here is derived from an EMBL/GenBank/DDBJ whole genome shotgun (WGS) entry which is preliminary data.</text>
</comment>
<dbReference type="SMART" id="SM00331">
    <property type="entry name" value="PP2C_SIG"/>
    <property type="match status" value="1"/>
</dbReference>
<proteinExistence type="predicted"/>
<sequence length="242" mass="25901">MGRVRTNNEDAFCDGPDIRLWAVADGMGGHENGEWASAAIVAALGKLPVPADFDAACHAIADAIHRANEEVFSEATARDIQMGSTVVALHVTGRRFCVLWVGDSRGYLLRHGQLIQISKDHTQVQEMVDRGLMRPEDAEGHPMSHVLARAVGVQADVEVDAIADEAEPGDVFLLCSDGLTGQVSDAEIAEILSTTPNHEEAREKLTQMTLDRGAPDNVTIAIVGLNETTMLSLNTPIGSILS</sequence>
<evidence type="ECO:0000313" key="2">
    <source>
        <dbReference type="EMBL" id="MDO7843820.1"/>
    </source>
</evidence>
<dbReference type="Gene3D" id="3.60.40.10">
    <property type="entry name" value="PPM-type phosphatase domain"/>
    <property type="match status" value="1"/>
</dbReference>
<dbReference type="InterPro" id="IPR001932">
    <property type="entry name" value="PPM-type_phosphatase-like_dom"/>
</dbReference>
<dbReference type="InterPro" id="IPR015655">
    <property type="entry name" value="PP2C"/>
</dbReference>
<dbReference type="CDD" id="cd00143">
    <property type="entry name" value="PP2Cc"/>
    <property type="match status" value="1"/>
</dbReference>